<dbReference type="InterPro" id="IPR001453">
    <property type="entry name" value="MoaB/Mog_dom"/>
</dbReference>
<dbReference type="PANTHER" id="PTHR10192:SF5">
    <property type="entry name" value="GEPHYRIN"/>
    <property type="match status" value="1"/>
</dbReference>
<dbReference type="SUPFAM" id="SSF63882">
    <property type="entry name" value="MoeA N-terminal region -like"/>
    <property type="match status" value="1"/>
</dbReference>
<dbReference type="Gene3D" id="3.40.980.10">
    <property type="entry name" value="MoaB/Mog-like domain"/>
    <property type="match status" value="1"/>
</dbReference>
<dbReference type="Pfam" id="PF03454">
    <property type="entry name" value="MoeA_C"/>
    <property type="match status" value="1"/>
</dbReference>
<keyword evidence="5" id="KW-1185">Reference proteome</keyword>
<dbReference type="PANTHER" id="PTHR10192">
    <property type="entry name" value="MOLYBDOPTERIN BIOSYNTHESIS PROTEIN"/>
    <property type="match status" value="1"/>
</dbReference>
<dbReference type="InterPro" id="IPR036425">
    <property type="entry name" value="MoaB/Mog-like_dom_sf"/>
</dbReference>
<evidence type="ECO:0000313" key="5">
    <source>
        <dbReference type="Proteomes" id="UP000608850"/>
    </source>
</evidence>
<dbReference type="GO" id="GO:0005737">
    <property type="term" value="C:cytoplasm"/>
    <property type="evidence" value="ECO:0007669"/>
    <property type="project" value="TreeGrafter"/>
</dbReference>
<dbReference type="SUPFAM" id="SSF53218">
    <property type="entry name" value="Molybdenum cofactor biosynthesis proteins"/>
    <property type="match status" value="1"/>
</dbReference>
<dbReference type="CDD" id="cd00887">
    <property type="entry name" value="MoeA"/>
    <property type="match status" value="1"/>
</dbReference>
<gene>
    <name evidence="4" type="ORF">GCM10009021_04510</name>
</gene>
<dbReference type="Gene3D" id="2.40.340.10">
    <property type="entry name" value="MoeA, C-terminal, domain IV"/>
    <property type="match status" value="1"/>
</dbReference>
<organism evidence="4 5">
    <name type="scientific">Halarchaeum nitratireducens</name>
    <dbReference type="NCBI Taxonomy" id="489913"/>
    <lineage>
        <taxon>Archaea</taxon>
        <taxon>Methanobacteriati</taxon>
        <taxon>Methanobacteriota</taxon>
        <taxon>Stenosarchaea group</taxon>
        <taxon>Halobacteria</taxon>
        <taxon>Halobacteriales</taxon>
        <taxon>Halobacteriaceae</taxon>
    </lineage>
</organism>
<dbReference type="UniPathway" id="UPA00344"/>
<protein>
    <submittedName>
        <fullName evidence="4">Molybdopterin biosynthesis protein</fullName>
    </submittedName>
</protein>
<dbReference type="InterPro" id="IPR036135">
    <property type="entry name" value="MoeA_linker/N_sf"/>
</dbReference>
<dbReference type="InterPro" id="IPR038987">
    <property type="entry name" value="MoeA-like"/>
</dbReference>
<dbReference type="Pfam" id="PF03453">
    <property type="entry name" value="MoeA_N"/>
    <property type="match status" value="1"/>
</dbReference>
<dbReference type="EMBL" id="BMOQ01000001">
    <property type="protein sequence ID" value="GGN08223.1"/>
    <property type="molecule type" value="Genomic_DNA"/>
</dbReference>
<evidence type="ECO:0000259" key="3">
    <source>
        <dbReference type="SMART" id="SM00852"/>
    </source>
</evidence>
<feature type="domain" description="MoaB/Mog" evidence="3">
    <location>
        <begin position="191"/>
        <end position="330"/>
    </location>
</feature>
<dbReference type="SMART" id="SM00852">
    <property type="entry name" value="MoCF_biosynth"/>
    <property type="match status" value="1"/>
</dbReference>
<dbReference type="OrthoDB" id="31371at2157"/>
<dbReference type="SUPFAM" id="SSF53850">
    <property type="entry name" value="Periplasmic binding protein-like II"/>
    <property type="match status" value="1"/>
</dbReference>
<dbReference type="GO" id="GO:0006777">
    <property type="term" value="P:Mo-molybdopterin cofactor biosynthetic process"/>
    <property type="evidence" value="ECO:0007669"/>
    <property type="project" value="UniProtKB-KW"/>
</dbReference>
<evidence type="ECO:0000313" key="4">
    <source>
        <dbReference type="EMBL" id="GGN08223.1"/>
    </source>
</evidence>
<dbReference type="Gene3D" id="3.90.105.10">
    <property type="entry name" value="Molybdopterin biosynthesis moea protein, domain 2"/>
    <property type="match status" value="1"/>
</dbReference>
<dbReference type="NCBIfam" id="NF045515">
    <property type="entry name" value="Glp_gephyrin"/>
    <property type="match status" value="1"/>
</dbReference>
<dbReference type="SUPFAM" id="SSF63867">
    <property type="entry name" value="MoeA C-terminal domain-like"/>
    <property type="match status" value="1"/>
</dbReference>
<dbReference type="InterPro" id="IPR024370">
    <property type="entry name" value="PBP_domain"/>
</dbReference>
<reference evidence="4 5" key="1">
    <citation type="journal article" date="2019" name="Int. J. Syst. Evol. Microbiol.">
        <title>The Global Catalogue of Microorganisms (GCM) 10K type strain sequencing project: providing services to taxonomists for standard genome sequencing and annotation.</title>
        <authorList>
            <consortium name="The Broad Institute Genomics Platform"/>
            <consortium name="The Broad Institute Genome Sequencing Center for Infectious Disease"/>
            <person name="Wu L."/>
            <person name="Ma J."/>
        </authorList>
    </citation>
    <scope>NUCLEOTIDE SEQUENCE [LARGE SCALE GENOMIC DNA]</scope>
    <source>
        <strain evidence="4 5">JCM 16331</strain>
    </source>
</reference>
<dbReference type="InterPro" id="IPR036688">
    <property type="entry name" value="MoeA_C_domain_IV_sf"/>
</dbReference>
<evidence type="ECO:0000256" key="2">
    <source>
        <dbReference type="ARBA" id="ARBA00023150"/>
    </source>
</evidence>
<proteinExistence type="predicted"/>
<comment type="pathway">
    <text evidence="1">Cofactor biosynthesis; molybdopterin biosynthesis.</text>
</comment>
<dbReference type="Pfam" id="PF12727">
    <property type="entry name" value="PBP_like"/>
    <property type="match status" value="1"/>
</dbReference>
<dbReference type="PROSITE" id="PS01079">
    <property type="entry name" value="MOCF_BIOSYNTHESIS_2"/>
    <property type="match status" value="1"/>
</dbReference>
<comment type="caution">
    <text evidence="4">The sequence shown here is derived from an EMBL/GenBank/DDBJ whole genome shotgun (WGS) entry which is preliminary data.</text>
</comment>
<dbReference type="GO" id="GO:0061599">
    <property type="term" value="F:molybdopterin molybdotransferase activity"/>
    <property type="evidence" value="ECO:0007669"/>
    <property type="project" value="TreeGrafter"/>
</dbReference>
<dbReference type="RefSeq" id="WP_188876877.1">
    <property type="nucleotide sequence ID" value="NZ_BMOQ01000001.1"/>
</dbReference>
<name>A0A830G8D4_9EURY</name>
<dbReference type="AlphaFoldDB" id="A0A830G8D4"/>
<keyword evidence="2" id="KW-0501">Molybdenum cofactor biosynthesis</keyword>
<dbReference type="NCBIfam" id="NF011068">
    <property type="entry name" value="PRK14498.1"/>
    <property type="match status" value="1"/>
</dbReference>
<accession>A0A830G8D4</accession>
<dbReference type="InterPro" id="IPR008284">
    <property type="entry name" value="MoCF_biosynth_CS"/>
</dbReference>
<dbReference type="Proteomes" id="UP000608850">
    <property type="component" value="Unassembled WGS sequence"/>
</dbReference>
<dbReference type="Pfam" id="PF00994">
    <property type="entry name" value="MoCF_biosynth"/>
    <property type="match status" value="1"/>
</dbReference>
<evidence type="ECO:0000256" key="1">
    <source>
        <dbReference type="ARBA" id="ARBA00005046"/>
    </source>
</evidence>
<dbReference type="Gene3D" id="2.170.190.11">
    <property type="entry name" value="Molybdopterin biosynthesis moea protein, domain 3"/>
    <property type="match status" value="1"/>
</dbReference>
<dbReference type="InterPro" id="IPR005111">
    <property type="entry name" value="MoeA_C_domain_IV"/>
</dbReference>
<dbReference type="InterPro" id="IPR005110">
    <property type="entry name" value="MoeA_linker/N"/>
</dbReference>
<sequence length="623" mass="64292">MTDRKEFRDLASPEEAHEIVASLDIAPKPETVPIDDCRGRVLAERVDAGIDVPGFDRASMDGYAVRAADTVGASERDPVVLPRVGTVHAGVEPDVSVEAGECVEISTGAVLPDGADAVVPVERTREADDGNGGIAFETAVAPGDSVMAAGADVAAGERALGPGTRITPREIGLLSALGVAEVPVRGTPTVGVVSTGDELVRPGEPLDHRAGEIHDVNSYTIAAAVEEAGGEAVLYPHAGDDYDELERQLRTAADDCDLVLSSGSTSASAVDVVYRVIEERGDLLLHGVSIKPGKPMLVGRLGGAAYVGLPGYPVSALTIFRTFVAPAIREAAGRPESERATVTGRLADGERYGQGRTRLMPVGLVADGAGETLVYPVDKGSGATTSLVDADGVVEVDADTDYLAAGERVTVELFSPDVRPPAVLCVGEDDPLFARALDGVREPRYLATGTRTGFRRLRDGLPDVVVASGPDEPDAATAELAAWTREWGLVVPAGNPADVSGLVDLADADVDFVNRTTASGLRATFDAALDEAGVDPAAIRGYERTVRAHESPARTVARGDADAGLALRASAAKLDLGFVSVGAERVRALANPDRADKAGVGALGDALTGLSGLVADLPGYEDA</sequence>
<dbReference type="NCBIfam" id="TIGR00177">
    <property type="entry name" value="molyb_syn"/>
    <property type="match status" value="1"/>
</dbReference>